<gene>
    <name evidence="2" type="ORF">NE857_06955</name>
</gene>
<protein>
    <submittedName>
        <fullName evidence="2">Uncharacterized protein</fullName>
    </submittedName>
</protein>
<feature type="compositionally biased region" description="Pro residues" evidence="1">
    <location>
        <begin position="1"/>
        <end position="10"/>
    </location>
</feature>
<feature type="compositionally biased region" description="Low complexity" evidence="1">
    <location>
        <begin position="16"/>
        <end position="25"/>
    </location>
</feature>
<feature type="compositionally biased region" description="Gly residues" evidence="1">
    <location>
        <begin position="120"/>
        <end position="135"/>
    </location>
</feature>
<proteinExistence type="predicted"/>
<dbReference type="Proteomes" id="UP001055940">
    <property type="component" value="Chromosome"/>
</dbReference>
<dbReference type="EMBL" id="CP099837">
    <property type="protein sequence ID" value="USY21352.1"/>
    <property type="molecule type" value="Genomic_DNA"/>
</dbReference>
<sequence length="191" mass="19146">MPEPSVPPAPGNDEPAASAADGATAPRTPFSWPARAALAAAAGLVVGGAAFTATEVAAAFNPPAPAPSVAEDEEGSSSERRTTPLTGTAEPEDAQGQGESEDGQAGEHTADTPEQAPGAQGPGGATVPETGGGAPGNLSEGDPGWVDPRKEILEEMLNTPQDRPPMEPQITQEELDALREAAEAEAVVEVP</sequence>
<keyword evidence="3" id="KW-1185">Reference proteome</keyword>
<dbReference type="RefSeq" id="WP_254420263.1">
    <property type="nucleotide sequence ID" value="NZ_BAAAJB010000001.1"/>
</dbReference>
<reference evidence="2" key="1">
    <citation type="submission" date="2022-06" db="EMBL/GenBank/DDBJ databases">
        <authorList>
            <person name="Ping M."/>
        </authorList>
    </citation>
    <scope>NUCLEOTIDE SEQUENCE</scope>
    <source>
        <strain evidence="2">JCM11759T</strain>
    </source>
</reference>
<accession>A0ABY5DBF4</accession>
<evidence type="ECO:0000313" key="2">
    <source>
        <dbReference type="EMBL" id="USY21352.1"/>
    </source>
</evidence>
<evidence type="ECO:0000313" key="3">
    <source>
        <dbReference type="Proteomes" id="UP001055940"/>
    </source>
</evidence>
<feature type="region of interest" description="Disordered" evidence="1">
    <location>
        <begin position="61"/>
        <end position="149"/>
    </location>
</feature>
<organism evidence="2 3">
    <name type="scientific">Nocardiopsis exhalans</name>
    <dbReference type="NCBI Taxonomy" id="163604"/>
    <lineage>
        <taxon>Bacteria</taxon>
        <taxon>Bacillati</taxon>
        <taxon>Actinomycetota</taxon>
        <taxon>Actinomycetes</taxon>
        <taxon>Streptosporangiales</taxon>
        <taxon>Nocardiopsidaceae</taxon>
        <taxon>Nocardiopsis</taxon>
    </lineage>
</organism>
<name>A0ABY5DBF4_9ACTN</name>
<evidence type="ECO:0000256" key="1">
    <source>
        <dbReference type="SAM" id="MobiDB-lite"/>
    </source>
</evidence>
<feature type="region of interest" description="Disordered" evidence="1">
    <location>
        <begin position="1"/>
        <end position="29"/>
    </location>
</feature>